<evidence type="ECO:0008006" key="3">
    <source>
        <dbReference type="Google" id="ProtNLM"/>
    </source>
</evidence>
<dbReference type="Proteomes" id="UP000190065">
    <property type="component" value="Unassembled WGS sequence"/>
</dbReference>
<dbReference type="AlphaFoldDB" id="A0A1T4MR06"/>
<dbReference type="InterPro" id="IPR025346">
    <property type="entry name" value="DUF4250"/>
</dbReference>
<dbReference type="GeneID" id="95426820"/>
<dbReference type="EMBL" id="FUXK01000007">
    <property type="protein sequence ID" value="SJZ69158.1"/>
    <property type="molecule type" value="Genomic_DNA"/>
</dbReference>
<protein>
    <recommendedName>
        <fullName evidence="3">DUF4250 domain-containing protein</fullName>
    </recommendedName>
</protein>
<proteinExistence type="predicted"/>
<sequence>MERLPNDPMILFSTVNMLLRDNYQSLDELCDDMHVKRQDIESKLADAGFEYNVKNNKFW</sequence>
<dbReference type="STRING" id="28136.SAMN02745202_00819"/>
<accession>A0A1T4MR06</accession>
<dbReference type="eggNOG" id="ENOG50339TV">
    <property type="taxonomic scope" value="Bacteria"/>
</dbReference>
<dbReference type="RefSeq" id="WP_004381375.1">
    <property type="nucleotide sequence ID" value="NZ_CAJPPD010000018.1"/>
</dbReference>
<name>A0A1T4MR06_9BACT</name>
<evidence type="ECO:0000313" key="1">
    <source>
        <dbReference type="EMBL" id="SJZ69158.1"/>
    </source>
</evidence>
<gene>
    <name evidence="1" type="ORF">SAMN02745202_00819</name>
</gene>
<organism evidence="1 2">
    <name type="scientific">Segatella oulorum</name>
    <dbReference type="NCBI Taxonomy" id="28136"/>
    <lineage>
        <taxon>Bacteria</taxon>
        <taxon>Pseudomonadati</taxon>
        <taxon>Bacteroidota</taxon>
        <taxon>Bacteroidia</taxon>
        <taxon>Bacteroidales</taxon>
        <taxon>Prevotellaceae</taxon>
        <taxon>Segatella</taxon>
    </lineage>
</organism>
<dbReference type="Pfam" id="PF14056">
    <property type="entry name" value="DUF4250"/>
    <property type="match status" value="1"/>
</dbReference>
<reference evidence="1 2" key="1">
    <citation type="submission" date="2017-02" db="EMBL/GenBank/DDBJ databases">
        <authorList>
            <person name="Peterson S.W."/>
        </authorList>
    </citation>
    <scope>NUCLEOTIDE SEQUENCE [LARGE SCALE GENOMIC DNA]</scope>
    <source>
        <strain evidence="1 2">ATCC 43324</strain>
    </source>
</reference>
<evidence type="ECO:0000313" key="2">
    <source>
        <dbReference type="Proteomes" id="UP000190065"/>
    </source>
</evidence>